<dbReference type="GeneID" id="98052666"/>
<dbReference type="RefSeq" id="WP_179761396.1">
    <property type="nucleotide sequence ID" value="NZ_BAAAJZ010000003.1"/>
</dbReference>
<organism evidence="2 3">
    <name type="scientific">Pseudonocardia alni</name>
    <name type="common">Amycolata alni</name>
    <dbReference type="NCBI Taxonomy" id="33907"/>
    <lineage>
        <taxon>Bacteria</taxon>
        <taxon>Bacillati</taxon>
        <taxon>Actinomycetota</taxon>
        <taxon>Actinomycetes</taxon>
        <taxon>Pseudonocardiales</taxon>
        <taxon>Pseudonocardiaceae</taxon>
        <taxon>Pseudonocardia</taxon>
    </lineage>
</organism>
<accession>A0A852WB45</accession>
<dbReference type="CDD" id="cd04301">
    <property type="entry name" value="NAT_SF"/>
    <property type="match status" value="1"/>
</dbReference>
<dbReference type="PROSITE" id="PS51186">
    <property type="entry name" value="GNAT"/>
    <property type="match status" value="1"/>
</dbReference>
<dbReference type="Gene3D" id="3.40.630.30">
    <property type="match status" value="1"/>
</dbReference>
<dbReference type="AlphaFoldDB" id="A0A852WB45"/>
<proteinExistence type="predicted"/>
<feature type="domain" description="N-acetyltransferase" evidence="1">
    <location>
        <begin position="1"/>
        <end position="190"/>
    </location>
</feature>
<dbReference type="SUPFAM" id="SSF55729">
    <property type="entry name" value="Acyl-CoA N-acyltransferases (Nat)"/>
    <property type="match status" value="1"/>
</dbReference>
<comment type="caution">
    <text evidence="2">The sequence shown here is derived from an EMBL/GenBank/DDBJ whole genome shotgun (WGS) entry which is preliminary data.</text>
</comment>
<gene>
    <name evidence="2" type="ORF">HDA37_002917</name>
</gene>
<reference evidence="2 3" key="1">
    <citation type="submission" date="2020-07" db="EMBL/GenBank/DDBJ databases">
        <title>Sequencing the genomes of 1000 actinobacteria strains.</title>
        <authorList>
            <person name="Klenk H.-P."/>
        </authorList>
    </citation>
    <scope>NUCLEOTIDE SEQUENCE [LARGE SCALE GENOMIC DNA]</scope>
    <source>
        <strain evidence="2 3">DSM 44749</strain>
    </source>
</reference>
<evidence type="ECO:0000313" key="3">
    <source>
        <dbReference type="Proteomes" id="UP000549695"/>
    </source>
</evidence>
<keyword evidence="3" id="KW-1185">Reference proteome</keyword>
<evidence type="ECO:0000259" key="1">
    <source>
        <dbReference type="PROSITE" id="PS51186"/>
    </source>
</evidence>
<evidence type="ECO:0000313" key="2">
    <source>
        <dbReference type="EMBL" id="NYG02632.1"/>
    </source>
</evidence>
<dbReference type="InterPro" id="IPR000182">
    <property type="entry name" value="GNAT_dom"/>
</dbReference>
<protein>
    <submittedName>
        <fullName evidence="2">GNAT superfamily N-acetyltransferase</fullName>
    </submittedName>
</protein>
<dbReference type="Pfam" id="PF00583">
    <property type="entry name" value="Acetyltransf_1"/>
    <property type="match status" value="1"/>
</dbReference>
<sequence length="196" mass="20822">MIRPARVADVPALREIERAAGETFREIGLDVVADEEPPPAAVLAAYVVAGRAWVAERSAGGTRIGAERSAGGTSIGAERSASGTSIGAGLVGYLIADLVDGCAHVEQVSVLPSQRGRRIGEGLVEHLAGWARDRGLPALTLTTYRDVPWNGPHWVRLGFRELIAPGPGLRAIREHEAARGLDVWPRLAMRRELAGS</sequence>
<dbReference type="EMBL" id="JACCCZ010000001">
    <property type="protein sequence ID" value="NYG02632.1"/>
    <property type="molecule type" value="Genomic_DNA"/>
</dbReference>
<dbReference type="GO" id="GO:0016747">
    <property type="term" value="F:acyltransferase activity, transferring groups other than amino-acyl groups"/>
    <property type="evidence" value="ECO:0007669"/>
    <property type="project" value="InterPro"/>
</dbReference>
<dbReference type="Proteomes" id="UP000549695">
    <property type="component" value="Unassembled WGS sequence"/>
</dbReference>
<dbReference type="InterPro" id="IPR016181">
    <property type="entry name" value="Acyl_CoA_acyltransferase"/>
</dbReference>
<name>A0A852WB45_PSEA5</name>